<evidence type="ECO:0000259" key="2">
    <source>
        <dbReference type="Pfam" id="PF00188"/>
    </source>
</evidence>
<accession>A0ABV9QBE7</accession>
<dbReference type="InterPro" id="IPR035940">
    <property type="entry name" value="CAP_sf"/>
</dbReference>
<evidence type="ECO:0000256" key="1">
    <source>
        <dbReference type="SAM" id="SignalP"/>
    </source>
</evidence>
<feature type="domain" description="SCP" evidence="2">
    <location>
        <begin position="119"/>
        <end position="232"/>
    </location>
</feature>
<keyword evidence="1" id="KW-0732">Signal</keyword>
<dbReference type="Pfam" id="PF00188">
    <property type="entry name" value="CAP"/>
    <property type="match status" value="1"/>
</dbReference>
<dbReference type="Gene3D" id="3.40.33.10">
    <property type="entry name" value="CAP"/>
    <property type="match status" value="1"/>
</dbReference>
<proteinExistence type="predicted"/>
<evidence type="ECO:0000313" key="3">
    <source>
        <dbReference type="EMBL" id="MFC4788433.1"/>
    </source>
</evidence>
<keyword evidence="4" id="KW-1185">Reference proteome</keyword>
<comment type="caution">
    <text evidence="3">The sequence shown here is derived from an EMBL/GenBank/DDBJ whole genome shotgun (WGS) entry which is preliminary data.</text>
</comment>
<organism evidence="3 4">
    <name type="scientific">Giesbergeria sinuosa</name>
    <dbReference type="NCBI Taxonomy" id="80883"/>
    <lineage>
        <taxon>Bacteria</taxon>
        <taxon>Pseudomonadati</taxon>
        <taxon>Pseudomonadota</taxon>
        <taxon>Betaproteobacteria</taxon>
        <taxon>Burkholderiales</taxon>
        <taxon>Comamonadaceae</taxon>
        <taxon>Giesbergeria</taxon>
    </lineage>
</organism>
<evidence type="ECO:0000313" key="4">
    <source>
        <dbReference type="Proteomes" id="UP001596001"/>
    </source>
</evidence>
<gene>
    <name evidence="3" type="ORF">ACFO6X_05470</name>
</gene>
<sequence length="700" mass="74338">MKRILPAMTALTLALGGYASAFAQTTAHATAWNGVPFAGPTAPESPSTLPDTPVERWRQIPYSTTQDAGYQISLASREAARLFYRTVFASSNNVASGWSGDLSTCTAGDTHSDYKAATLRRINWFRAMAGVPASIGLDSTYNRKAQQTALMMSAQGALSHYPDSAWACYTAEGAEGARNSNLSLGQAGADSVANGYIRDQGSNNAPVGHRRWLLYPQTKIMGVGDVTPSAANTLSANAVWVFDGNSGATRPTVRDDFVAWPPAGFVPYTTVYPRWSLAYPGADFSGASVSMTENGRALATRLETLQNGYGEPTLVWLPGTYTDGSSWSRPSADTVYQVTVSNVRVGGQTRSFSYSVTVFDPDVPGTDTPNLQPTGATTLVAGQTGSYQFTGSNAATEFQWRAITLAPYALDEGAEGSTTAFVANTSTGYSPIATDISASGGRSFHLAHTTGTDQTLQLQSAFVPSGSATLSFASRLGLSSANQVALVEVSTDEGSNWQEIYRQAGQQSGTTSNFGESSFNSKSVSLAAFADQSVLLRLRYAYVGGSFYPQSSRGIGWYIDDIRLSGVEAIASASTPAPAASTSGFNFTASGGSQVLLQVRPGMYGYYDGWSKALRVAVAGTVSSTDCLFNWAERMVTDLLWPSASTQTTGRPPFSAYRYYTGTQSYLGVSALDQHVYFQQGTQSLDLGLESFWVGEAGCR</sequence>
<dbReference type="CDD" id="cd05379">
    <property type="entry name" value="CAP_bacterial"/>
    <property type="match status" value="1"/>
</dbReference>
<dbReference type="RefSeq" id="WP_382430854.1">
    <property type="nucleotide sequence ID" value="NZ_JBHSHJ010000003.1"/>
</dbReference>
<dbReference type="Proteomes" id="UP001596001">
    <property type="component" value="Unassembled WGS sequence"/>
</dbReference>
<dbReference type="Gene3D" id="2.60.120.260">
    <property type="entry name" value="Galactose-binding domain-like"/>
    <property type="match status" value="1"/>
</dbReference>
<reference evidence="4" key="1">
    <citation type="journal article" date="2019" name="Int. J. Syst. Evol. Microbiol.">
        <title>The Global Catalogue of Microorganisms (GCM) 10K type strain sequencing project: providing services to taxonomists for standard genome sequencing and annotation.</title>
        <authorList>
            <consortium name="The Broad Institute Genomics Platform"/>
            <consortium name="The Broad Institute Genome Sequencing Center for Infectious Disease"/>
            <person name="Wu L."/>
            <person name="Ma J."/>
        </authorList>
    </citation>
    <scope>NUCLEOTIDE SEQUENCE [LARGE SCALE GENOMIC DNA]</scope>
    <source>
        <strain evidence="4">CCUG 49452</strain>
    </source>
</reference>
<protein>
    <submittedName>
        <fullName evidence="3">CAP domain-containing protein</fullName>
    </submittedName>
</protein>
<dbReference type="SUPFAM" id="SSF55797">
    <property type="entry name" value="PR-1-like"/>
    <property type="match status" value="1"/>
</dbReference>
<dbReference type="EMBL" id="JBHSHJ010000003">
    <property type="protein sequence ID" value="MFC4788433.1"/>
    <property type="molecule type" value="Genomic_DNA"/>
</dbReference>
<feature type="chain" id="PRO_5047382014" evidence="1">
    <location>
        <begin position="24"/>
        <end position="700"/>
    </location>
</feature>
<dbReference type="InterPro" id="IPR014044">
    <property type="entry name" value="CAP_dom"/>
</dbReference>
<feature type="signal peptide" evidence="1">
    <location>
        <begin position="1"/>
        <end position="23"/>
    </location>
</feature>
<name>A0ABV9QBE7_9BURK</name>